<feature type="transmembrane region" description="Helical" evidence="6">
    <location>
        <begin position="164"/>
        <end position="184"/>
    </location>
</feature>
<proteinExistence type="predicted"/>
<evidence type="ECO:0000256" key="1">
    <source>
        <dbReference type="ARBA" id="ARBA00004141"/>
    </source>
</evidence>
<evidence type="ECO:0000256" key="6">
    <source>
        <dbReference type="SAM" id="Phobius"/>
    </source>
</evidence>
<evidence type="ECO:0000313" key="9">
    <source>
        <dbReference type="Proteomes" id="UP001168990"/>
    </source>
</evidence>
<dbReference type="PANTHER" id="PTHR12489">
    <property type="entry name" value="LIPOMA HMGIC FUSION PARTNER-LIKE PROTEIN"/>
    <property type="match status" value="1"/>
</dbReference>
<evidence type="ECO:0008006" key="10">
    <source>
        <dbReference type="Google" id="ProtNLM"/>
    </source>
</evidence>
<dbReference type="PANTHER" id="PTHR12489:SF1">
    <property type="entry name" value="LP10272P"/>
    <property type="match status" value="1"/>
</dbReference>
<dbReference type="GO" id="GO:0005886">
    <property type="term" value="C:plasma membrane"/>
    <property type="evidence" value="ECO:0007669"/>
    <property type="project" value="TreeGrafter"/>
</dbReference>
<accession>A0AA39C3T0</accession>
<evidence type="ECO:0000256" key="4">
    <source>
        <dbReference type="ARBA" id="ARBA00023136"/>
    </source>
</evidence>
<keyword evidence="3 6" id="KW-1133">Transmembrane helix</keyword>
<feature type="transmembrane region" description="Helical" evidence="6">
    <location>
        <begin position="89"/>
        <end position="110"/>
    </location>
</feature>
<dbReference type="Proteomes" id="UP001168990">
    <property type="component" value="Unassembled WGS sequence"/>
</dbReference>
<name>A0AA39C3T0_9HYME</name>
<dbReference type="Gene3D" id="1.20.140.150">
    <property type="match status" value="1"/>
</dbReference>
<evidence type="ECO:0000256" key="3">
    <source>
        <dbReference type="ARBA" id="ARBA00022989"/>
    </source>
</evidence>
<dbReference type="InterPro" id="IPR019372">
    <property type="entry name" value="LHFPL"/>
</dbReference>
<protein>
    <recommendedName>
        <fullName evidence="10">Lipoma HMGIC fusion partner-like 4 protein</fullName>
    </recommendedName>
</protein>
<dbReference type="EMBL" id="JAQQBS010001425">
    <property type="protein sequence ID" value="KAK0157323.1"/>
    <property type="molecule type" value="Genomic_DNA"/>
</dbReference>
<sequence>MNKFSLIFVWHSICTVDLCIHTQNTRAHTIIQPVVVESMLMKSDGACASPWLFTRTHFTKTKHYIMGSKIEYVESSHMYATNYIRNSKAIGVLWGIFTICYAIIGVVAFITPEWLADIEHENPGRFGLWSRCRFPSNGDTREECIGRLDDLSTIANVPFKASTVLVGIAVIIAILSICAMLLFFFCQSTTVFYACGWMQVISAVCMAVGVGVYPLGWDSPVIRAVCGVSASRYYPGACAIRWAIPLSAIAALDAVTLAALAFILASRHVRLQPEPFNNGSLYKGEVNPGYVNEVQSVAGSRKSLSLRPVLLVASPEQDRYSELSRAKSHSHHSLCSPGPLGAHQVHTLSTNTLNHSQRNFQL</sequence>
<keyword evidence="2 6" id="KW-0812">Transmembrane</keyword>
<feature type="region of interest" description="Disordered" evidence="5">
    <location>
        <begin position="321"/>
        <end position="341"/>
    </location>
</feature>
<reference evidence="8" key="2">
    <citation type="submission" date="2023-03" db="EMBL/GenBank/DDBJ databases">
        <authorList>
            <person name="Inwood S.N."/>
            <person name="Skelly J.G."/>
            <person name="Guhlin J."/>
            <person name="Harrop T.W.R."/>
            <person name="Goldson S.G."/>
            <person name="Dearden P.K."/>
        </authorList>
    </citation>
    <scope>NUCLEOTIDE SEQUENCE</scope>
    <source>
        <strain evidence="8">Irish</strain>
        <tissue evidence="8">Whole body</tissue>
    </source>
</reference>
<organism evidence="8 9">
    <name type="scientific">Microctonus aethiopoides</name>
    <dbReference type="NCBI Taxonomy" id="144406"/>
    <lineage>
        <taxon>Eukaryota</taxon>
        <taxon>Metazoa</taxon>
        <taxon>Ecdysozoa</taxon>
        <taxon>Arthropoda</taxon>
        <taxon>Hexapoda</taxon>
        <taxon>Insecta</taxon>
        <taxon>Pterygota</taxon>
        <taxon>Neoptera</taxon>
        <taxon>Endopterygota</taxon>
        <taxon>Hymenoptera</taxon>
        <taxon>Apocrita</taxon>
        <taxon>Ichneumonoidea</taxon>
        <taxon>Braconidae</taxon>
        <taxon>Euphorinae</taxon>
        <taxon>Microctonus</taxon>
    </lineage>
</organism>
<comment type="subcellular location">
    <subcellularLocation>
        <location evidence="1">Membrane</location>
        <topology evidence="1">Multi-pass membrane protein</topology>
    </subcellularLocation>
</comment>
<keyword evidence="9" id="KW-1185">Reference proteome</keyword>
<keyword evidence="4 6" id="KW-0472">Membrane</keyword>
<dbReference type="GO" id="GO:0007605">
    <property type="term" value="P:sensory perception of sound"/>
    <property type="evidence" value="ECO:0007669"/>
    <property type="project" value="TreeGrafter"/>
</dbReference>
<keyword evidence="7" id="KW-0732">Signal</keyword>
<feature type="signal peptide" evidence="7">
    <location>
        <begin position="1"/>
        <end position="27"/>
    </location>
</feature>
<evidence type="ECO:0000256" key="7">
    <source>
        <dbReference type="SAM" id="SignalP"/>
    </source>
</evidence>
<evidence type="ECO:0000256" key="5">
    <source>
        <dbReference type="SAM" id="MobiDB-lite"/>
    </source>
</evidence>
<feature type="transmembrane region" description="Helical" evidence="6">
    <location>
        <begin position="242"/>
        <end position="265"/>
    </location>
</feature>
<feature type="transmembrane region" description="Helical" evidence="6">
    <location>
        <begin position="191"/>
        <end position="213"/>
    </location>
</feature>
<feature type="chain" id="PRO_5041342186" description="Lipoma HMGIC fusion partner-like 4 protein" evidence="7">
    <location>
        <begin position="28"/>
        <end position="362"/>
    </location>
</feature>
<evidence type="ECO:0000256" key="2">
    <source>
        <dbReference type="ARBA" id="ARBA00022692"/>
    </source>
</evidence>
<dbReference type="Pfam" id="PF10242">
    <property type="entry name" value="L_HMGIC_fpl"/>
    <property type="match status" value="1"/>
</dbReference>
<gene>
    <name evidence="8" type="ORF">PV328_011080</name>
</gene>
<reference evidence="8" key="1">
    <citation type="journal article" date="2023" name="bioRxiv">
        <title>Scaffold-level genome assemblies of two parasitoid biocontrol wasps reveal the parthenogenesis mechanism and an associated novel virus.</title>
        <authorList>
            <person name="Inwood S."/>
            <person name="Skelly J."/>
            <person name="Guhlin J."/>
            <person name="Harrop T."/>
            <person name="Goldson S."/>
            <person name="Dearden P."/>
        </authorList>
    </citation>
    <scope>NUCLEOTIDE SEQUENCE</scope>
    <source>
        <strain evidence="8">Irish</strain>
        <tissue evidence="8">Whole body</tissue>
    </source>
</reference>
<dbReference type="AlphaFoldDB" id="A0AA39C3T0"/>
<evidence type="ECO:0000313" key="8">
    <source>
        <dbReference type="EMBL" id="KAK0157323.1"/>
    </source>
</evidence>
<comment type="caution">
    <text evidence="8">The sequence shown here is derived from an EMBL/GenBank/DDBJ whole genome shotgun (WGS) entry which is preliminary data.</text>
</comment>